<dbReference type="GO" id="GO:0031179">
    <property type="term" value="P:peptide modification"/>
    <property type="evidence" value="ECO:0007669"/>
    <property type="project" value="InterPro"/>
</dbReference>
<dbReference type="PRINTS" id="PR01955">
    <property type="entry name" value="LANCFRANKIA"/>
</dbReference>
<proteinExistence type="predicted"/>
<dbReference type="PANTHER" id="PTHR12736:SF7">
    <property type="entry name" value="LANC-LIKE PROTEIN 3"/>
    <property type="match status" value="1"/>
</dbReference>
<dbReference type="Pfam" id="PF13575">
    <property type="entry name" value="DUF4135"/>
    <property type="match status" value="1"/>
</dbReference>
<feature type="binding site" evidence="1">
    <location>
        <position position="980"/>
    </location>
    <ligand>
        <name>Zn(2+)</name>
        <dbReference type="ChEBI" id="CHEBI:29105"/>
    </ligand>
</feature>
<organism evidence="3 4">
    <name type="scientific">Metabacillus arenae</name>
    <dbReference type="NCBI Taxonomy" id="2771434"/>
    <lineage>
        <taxon>Bacteria</taxon>
        <taxon>Bacillati</taxon>
        <taxon>Bacillota</taxon>
        <taxon>Bacilli</taxon>
        <taxon>Bacillales</taxon>
        <taxon>Bacillaceae</taxon>
        <taxon>Metabacillus</taxon>
    </lineage>
</organism>
<dbReference type="Gene3D" id="1.50.10.10">
    <property type="match status" value="1"/>
</dbReference>
<accession>A0A926NSQ0</accession>
<dbReference type="InterPro" id="IPR012341">
    <property type="entry name" value="6hp_glycosidase-like_sf"/>
</dbReference>
<dbReference type="PIRSF" id="PIRSF037228">
    <property type="entry name" value="Lant_mod_RumM"/>
    <property type="match status" value="1"/>
</dbReference>
<dbReference type="InterPro" id="IPR007822">
    <property type="entry name" value="LANC-like"/>
</dbReference>
<evidence type="ECO:0000259" key="2">
    <source>
        <dbReference type="Pfam" id="PF13575"/>
    </source>
</evidence>
<evidence type="ECO:0000256" key="1">
    <source>
        <dbReference type="PIRSR" id="PIRSR607822-1"/>
    </source>
</evidence>
<dbReference type="CDD" id="cd04792">
    <property type="entry name" value="LanM-like"/>
    <property type="match status" value="1"/>
</dbReference>
<feature type="binding site" evidence="1">
    <location>
        <position position="934"/>
    </location>
    <ligand>
        <name>Zn(2+)</name>
        <dbReference type="ChEBI" id="CHEBI:29105"/>
    </ligand>
</feature>
<dbReference type="InterPro" id="IPR017146">
    <property type="entry name" value="Lanti_2_LanM"/>
</dbReference>
<name>A0A926NSQ0_9BACI</name>
<reference evidence="3" key="1">
    <citation type="submission" date="2020-09" db="EMBL/GenBank/DDBJ databases">
        <title>A novel bacterium of genus Bacillus, isolated from South China Sea.</title>
        <authorList>
            <person name="Huang H."/>
            <person name="Mo K."/>
            <person name="Hu Y."/>
        </authorList>
    </citation>
    <scope>NUCLEOTIDE SEQUENCE</scope>
    <source>
        <strain evidence="3">IB182487</strain>
    </source>
</reference>
<dbReference type="PANTHER" id="PTHR12736">
    <property type="entry name" value="LANC-LIKE PROTEIN"/>
    <property type="match status" value="1"/>
</dbReference>
<dbReference type="EMBL" id="JACXAI010000048">
    <property type="protein sequence ID" value="MBD1383211.1"/>
    <property type="molecule type" value="Genomic_DNA"/>
</dbReference>
<dbReference type="Proteomes" id="UP000626844">
    <property type="component" value="Unassembled WGS sequence"/>
</dbReference>
<evidence type="ECO:0000313" key="4">
    <source>
        <dbReference type="Proteomes" id="UP000626844"/>
    </source>
</evidence>
<dbReference type="GO" id="GO:0046872">
    <property type="term" value="F:metal ion binding"/>
    <property type="evidence" value="ECO:0007669"/>
    <property type="project" value="UniProtKB-KW"/>
</dbReference>
<sequence length="1068" mass="121756">MANLTSTINPGALKRGLYLNERLIETTHKNDQESEYELEWYKRTGLPMSRAEYRLLKDGLNRQEFQTILKTKDDPNEKEAVEWIETLEKILDGPHLHMEEIQFENEQLHNLEFLAFVQPFLKYIRSAINKTYQNWKLKHTTLSFDESVIQKSVLKAACEGLLALSMRVLIYELNLARVEKRLNGDTPEARFEDFIHNHITMEKDIYLLLSKYPVLARLMVETADRWMSSLYEAIEFFINDLPEIRRTFEGDFTKLIGIQTGTGDLHRNGRSVIIMEFLSGTRLVYKPRPMSIDYHFNCLIDWINEKGITPKLEPVRVLVKAEYGWQQFTDSKECESSNQVEDFYRRLGAYIAIFHMLHATDIHMENMVASGEHPQFIDLESLFTNFNTNADQKLTALQKTSEELTQSVLRTAILPASLFKSGSFRSIEVSGIGGHAGQKLPKPIYKFTDKKTDKMRMTKTIGFHKGANNRPRYKGEEVPPENHIDCIVEGFEDAYMLLVKNKQELLKIDGPIMAFQDDKVRTILRHTQSYTTMLRASLHPDNLKNGLDRVRLFDYLWRVIEVNEKLAGTTPSETRDLLSGDIPYFYTRVNSLSVWDSVDEETKAFFEKSALHHTLQRIENFNRRDCEKQKKYIQISMATMLKRWDYKEYRNDVSKKIPKKSAAQDDFLKQAVAIGDKLLESAYWGDDGEDVSWIGVGASLNDRWLFTPLDATLYDGVLGVALFYGYLSEISGNDQYKQVSQAAVKSAFDFLERYDGLGSLSAFHGYASVAYVLTHLSVLWKNDSYMEEALAALYKCEKWIPKDDMYDLIGGVSGTLLVSLRLYKLTHSERALSMAVKCGDHLINNAKSRDEGYGWVSSLDDETALVGLSHGTAGIAWALSELYSATNDKRYLECSQKALTYERSMFIPEEGNWADLRYRDERKRLGITTPVQWCHGAAGIALGRLMTKRCLEDEKMNEEINTAVNTTLREGFGGSHCQCHGDFGNLEVLLLASEDFQDPALKEKAYQIGASILEEANEKGWFCGIPQNEETPGLMLGLAGVGYGLLRLAAPSKVPSVVVLGGPMEEGK</sequence>
<protein>
    <submittedName>
        <fullName evidence="3">Type 2 lantipeptide synthetase LanM</fullName>
    </submittedName>
</protein>
<dbReference type="GO" id="GO:0005886">
    <property type="term" value="C:plasma membrane"/>
    <property type="evidence" value="ECO:0007669"/>
    <property type="project" value="TreeGrafter"/>
</dbReference>
<keyword evidence="1" id="KW-0479">Metal-binding</keyword>
<dbReference type="SMART" id="SM01260">
    <property type="entry name" value="LANC_like"/>
    <property type="match status" value="1"/>
</dbReference>
<dbReference type="PRINTS" id="PR01950">
    <property type="entry name" value="LANCSUPER"/>
</dbReference>
<keyword evidence="4" id="KW-1185">Reference proteome</keyword>
<dbReference type="InterPro" id="IPR025410">
    <property type="entry name" value="Lant_dehyd"/>
</dbReference>
<dbReference type="AlphaFoldDB" id="A0A926NSQ0"/>
<dbReference type="Pfam" id="PF05147">
    <property type="entry name" value="LANC_like"/>
    <property type="match status" value="1"/>
</dbReference>
<dbReference type="NCBIfam" id="TIGR03897">
    <property type="entry name" value="lanti_2_LanM"/>
    <property type="match status" value="1"/>
</dbReference>
<dbReference type="SUPFAM" id="SSF158745">
    <property type="entry name" value="LanC-like"/>
    <property type="match status" value="1"/>
</dbReference>
<comment type="caution">
    <text evidence="3">The sequence shown here is derived from an EMBL/GenBank/DDBJ whole genome shotgun (WGS) entry which is preliminary data.</text>
</comment>
<gene>
    <name evidence="3" type="primary">lanM</name>
    <name evidence="3" type="ORF">IC621_23770</name>
</gene>
<evidence type="ECO:0000313" key="3">
    <source>
        <dbReference type="EMBL" id="MBD1383211.1"/>
    </source>
</evidence>
<dbReference type="RefSeq" id="WP_191162156.1">
    <property type="nucleotide sequence ID" value="NZ_JACXAI010000048.1"/>
</dbReference>
<dbReference type="GO" id="GO:0005975">
    <property type="term" value="P:carbohydrate metabolic process"/>
    <property type="evidence" value="ECO:0007669"/>
    <property type="project" value="InterPro"/>
</dbReference>
<keyword evidence="1" id="KW-0862">Zinc</keyword>
<feature type="binding site" evidence="1">
    <location>
        <position position="979"/>
    </location>
    <ligand>
        <name>Zn(2+)</name>
        <dbReference type="ChEBI" id="CHEBI:29105"/>
    </ligand>
</feature>
<feature type="domain" description="Lantibiotic biosynthesis protein dehydration" evidence="2">
    <location>
        <begin position="212"/>
        <end position="587"/>
    </location>
</feature>